<dbReference type="InterPro" id="IPR018060">
    <property type="entry name" value="HTH_AraC"/>
</dbReference>
<evidence type="ECO:0000256" key="5">
    <source>
        <dbReference type="ARBA" id="ARBA00023015"/>
    </source>
</evidence>
<protein>
    <submittedName>
        <fullName evidence="11">Methyl-accepting chemotaxis protein PctA</fullName>
    </submittedName>
</protein>
<dbReference type="Pfam" id="PF02743">
    <property type="entry name" value="dCache_1"/>
    <property type="match status" value="1"/>
</dbReference>
<dbReference type="Gene3D" id="1.10.10.60">
    <property type="entry name" value="Homeodomain-like"/>
    <property type="match status" value="2"/>
</dbReference>
<keyword evidence="3 9" id="KW-0812">Transmembrane</keyword>
<dbReference type="InterPro" id="IPR029442">
    <property type="entry name" value="GyrI-like"/>
</dbReference>
<dbReference type="Gene3D" id="3.20.80.10">
    <property type="entry name" value="Regulatory factor, effector binding domain"/>
    <property type="match status" value="1"/>
</dbReference>
<feature type="transmembrane region" description="Helical" evidence="9">
    <location>
        <begin position="257"/>
        <end position="279"/>
    </location>
</feature>
<dbReference type="OrthoDB" id="5337216at2"/>
<dbReference type="PANTHER" id="PTHR40055">
    <property type="entry name" value="TRANSCRIPTIONAL REGULATOR YGIV-RELATED"/>
    <property type="match status" value="1"/>
</dbReference>
<dbReference type="InterPro" id="IPR009057">
    <property type="entry name" value="Homeodomain-like_sf"/>
</dbReference>
<evidence type="ECO:0000256" key="4">
    <source>
        <dbReference type="ARBA" id="ARBA00022989"/>
    </source>
</evidence>
<dbReference type="GO" id="GO:0005886">
    <property type="term" value="C:plasma membrane"/>
    <property type="evidence" value="ECO:0007669"/>
    <property type="project" value="UniProtKB-SubCell"/>
</dbReference>
<keyword evidence="4 9" id="KW-1133">Transmembrane helix</keyword>
<organism evidence="11 12">
    <name type="scientific">Sulfurospirillum diekertiae</name>
    <dbReference type="NCBI Taxonomy" id="1854492"/>
    <lineage>
        <taxon>Bacteria</taxon>
        <taxon>Pseudomonadati</taxon>
        <taxon>Campylobacterota</taxon>
        <taxon>Epsilonproteobacteria</taxon>
        <taxon>Campylobacterales</taxon>
        <taxon>Sulfurospirillaceae</taxon>
        <taxon>Sulfurospirillum</taxon>
    </lineage>
</organism>
<dbReference type="GO" id="GO:0003700">
    <property type="term" value="F:DNA-binding transcription factor activity"/>
    <property type="evidence" value="ECO:0007669"/>
    <property type="project" value="InterPro"/>
</dbReference>
<keyword evidence="8" id="KW-0804">Transcription</keyword>
<gene>
    <name evidence="11" type="ORF">Sdiek1_0399</name>
</gene>
<dbReference type="KEGG" id="suls:Sdiek1_0399"/>
<name>A0A1Y0HHK5_9BACT</name>
<dbReference type="EMBL" id="CP021416">
    <property type="protein sequence ID" value="ARU47581.1"/>
    <property type="molecule type" value="Genomic_DNA"/>
</dbReference>
<dbReference type="AlphaFoldDB" id="A0A1Y0HHK5"/>
<keyword evidence="6" id="KW-0238">DNA-binding</keyword>
<dbReference type="PROSITE" id="PS01124">
    <property type="entry name" value="HTH_ARAC_FAMILY_2"/>
    <property type="match status" value="1"/>
</dbReference>
<dbReference type="InterPro" id="IPR050908">
    <property type="entry name" value="SmbC-like"/>
</dbReference>
<evidence type="ECO:0000256" key="9">
    <source>
        <dbReference type="SAM" id="Phobius"/>
    </source>
</evidence>
<feature type="domain" description="HTH araC/xylS-type" evidence="10">
    <location>
        <begin position="432"/>
        <end position="531"/>
    </location>
</feature>
<evidence type="ECO:0000313" key="11">
    <source>
        <dbReference type="EMBL" id="ARU47581.1"/>
    </source>
</evidence>
<evidence type="ECO:0000256" key="8">
    <source>
        <dbReference type="ARBA" id="ARBA00023163"/>
    </source>
</evidence>
<accession>A0A1Y0HHK5</accession>
<dbReference type="SUPFAM" id="SSF55136">
    <property type="entry name" value="Probable bacterial effector-binding domain"/>
    <property type="match status" value="1"/>
</dbReference>
<dbReference type="PANTHER" id="PTHR40055:SF1">
    <property type="entry name" value="TRANSCRIPTIONAL REGULATOR YGIV-RELATED"/>
    <property type="match status" value="1"/>
</dbReference>
<keyword evidence="7 9" id="KW-0472">Membrane</keyword>
<evidence type="ECO:0000259" key="10">
    <source>
        <dbReference type="PROSITE" id="PS01124"/>
    </source>
</evidence>
<dbReference type="Pfam" id="PF06445">
    <property type="entry name" value="GyrI-like"/>
    <property type="match status" value="1"/>
</dbReference>
<dbReference type="InterPro" id="IPR011256">
    <property type="entry name" value="Reg_factor_effector_dom_sf"/>
</dbReference>
<dbReference type="RefSeq" id="WP_087437659.1">
    <property type="nucleotide sequence ID" value="NZ_CP021416.1"/>
</dbReference>
<reference evidence="12" key="1">
    <citation type="submission" date="2017-05" db="EMBL/GenBank/DDBJ databases">
        <title>Dechlorination kinetics govern the competition between two new strains of the genus Sulfurospirillum.</title>
        <authorList>
            <person name="Buttet G.F."/>
            <person name="Murray A.M."/>
            <person name="Goris T."/>
            <person name="Burion M."/>
            <person name="Lin B."/>
            <person name="Rolle M."/>
            <person name="Maillard J."/>
        </authorList>
    </citation>
    <scope>NUCLEOTIDE SEQUENCE [LARGE SCALE GENOMIC DNA]</scope>
    <source>
        <strain evidence="12">SL2-1</strain>
    </source>
</reference>
<evidence type="ECO:0000256" key="6">
    <source>
        <dbReference type="ARBA" id="ARBA00023125"/>
    </source>
</evidence>
<dbReference type="Proteomes" id="UP000196005">
    <property type="component" value="Chromosome"/>
</dbReference>
<evidence type="ECO:0000313" key="12">
    <source>
        <dbReference type="Proteomes" id="UP000196005"/>
    </source>
</evidence>
<keyword evidence="12" id="KW-1185">Reference proteome</keyword>
<dbReference type="GO" id="GO:0043565">
    <property type="term" value="F:sequence-specific DNA binding"/>
    <property type="evidence" value="ECO:0007669"/>
    <property type="project" value="InterPro"/>
</dbReference>
<keyword evidence="2" id="KW-1003">Cell membrane</keyword>
<dbReference type="Gene3D" id="3.30.450.20">
    <property type="entry name" value="PAS domain"/>
    <property type="match status" value="3"/>
</dbReference>
<dbReference type="PROSITE" id="PS00041">
    <property type="entry name" value="HTH_ARAC_FAMILY_1"/>
    <property type="match status" value="1"/>
</dbReference>
<proteinExistence type="predicted"/>
<evidence type="ECO:0000256" key="2">
    <source>
        <dbReference type="ARBA" id="ARBA00022475"/>
    </source>
</evidence>
<evidence type="ECO:0000256" key="1">
    <source>
        <dbReference type="ARBA" id="ARBA00004651"/>
    </source>
</evidence>
<dbReference type="InterPro" id="IPR018062">
    <property type="entry name" value="HTH_AraC-typ_CS"/>
</dbReference>
<comment type="subcellular location">
    <subcellularLocation>
        <location evidence="1">Cell membrane</location>
        <topology evidence="1">Multi-pass membrane protein</topology>
    </subcellularLocation>
</comment>
<keyword evidence="5" id="KW-0805">Transcription regulation</keyword>
<dbReference type="SMART" id="SM00342">
    <property type="entry name" value="HTH_ARAC"/>
    <property type="match status" value="1"/>
</dbReference>
<dbReference type="InterPro" id="IPR033479">
    <property type="entry name" value="dCache_1"/>
</dbReference>
<feature type="transmembrane region" description="Helical" evidence="9">
    <location>
        <begin position="12"/>
        <end position="32"/>
    </location>
</feature>
<dbReference type="SUPFAM" id="SSF46689">
    <property type="entry name" value="Homeodomain-like"/>
    <property type="match status" value="2"/>
</dbReference>
<sequence>MQNQHHFDKRELKIIGFLSLLFVIFLLVNHTLNYRLLKETIHSYENSILMRVSGKLTDWLDERFTHIEKVKYFLEKSPISTKDELRFALEQIKETSLFPYLVIGIEDGSFITSEDRYTMVPTGYDPRIREWYRDTLKMQKTNVTRPYVSLRVNQPTVSVCTPVHIFNGEGVVCGGHLFEVIQQYISSYDLLYDKALYLVDENGIVLASSNHHKDIPKFLNVETISDNFLVLKIPRTNWNLIFEKNQAIYSERLNIQLFMNLLIYGGSIALYIFLNLFWLSKNRKVENELSKQKNYFHDFMQNHTSRGLLICDSHAKIVFCNHTFMKLLNLQEPIEEHNFHDILENLVIFESSVKTEIRLLIAQTQESMQAKYLNIGNTENGAEQLLLTSAPFGSHEKENSGFLLYLQDTTEMQSVGDEQKTCGDVAFNAHIEKLLLFIEKNVDDERLDINKLAHVCGYSKYHLQRIFKTYCGENIASYLRRLRMEKSAFLLKYSEDKISAIATRCGFSYNQSYIRAFEKAYALSPSDFRDHHITDIHTSLVFERHEYELVELSSMKMLHIYNTMSDKALSNVEDLFENCRDLAKNEFPLVGIYMNDPKLSLAEVDSVMPYAFGVILDEAQPQNKKNFPIKEFEAGKYAKIHFDPSKNDLDEFIQKIYTTFYKANTYEATIMPILQFHHTSRQSYLEDFAQSSDFFIFITS</sequence>
<evidence type="ECO:0000256" key="3">
    <source>
        <dbReference type="ARBA" id="ARBA00022692"/>
    </source>
</evidence>
<dbReference type="CDD" id="cd18773">
    <property type="entry name" value="PDC1_HK_sensor"/>
    <property type="match status" value="1"/>
</dbReference>
<dbReference type="Pfam" id="PF12833">
    <property type="entry name" value="HTH_18"/>
    <property type="match status" value="1"/>
</dbReference>
<evidence type="ECO:0000256" key="7">
    <source>
        <dbReference type="ARBA" id="ARBA00023136"/>
    </source>
</evidence>